<gene>
    <name evidence="1" type="ORF">FHS13_003858</name>
</gene>
<accession>A0A841ISL6</accession>
<evidence type="ECO:0000313" key="2">
    <source>
        <dbReference type="Proteomes" id="UP000536604"/>
    </source>
</evidence>
<organism evidence="1 2">
    <name type="scientific">Nocardiopsis algeriensis</name>
    <dbReference type="NCBI Taxonomy" id="1478215"/>
    <lineage>
        <taxon>Bacteria</taxon>
        <taxon>Bacillati</taxon>
        <taxon>Actinomycetota</taxon>
        <taxon>Actinomycetes</taxon>
        <taxon>Streptosporangiales</taxon>
        <taxon>Nocardiopsidaceae</taxon>
        <taxon>Nocardiopsis</taxon>
    </lineage>
</organism>
<evidence type="ECO:0008006" key="3">
    <source>
        <dbReference type="Google" id="ProtNLM"/>
    </source>
</evidence>
<dbReference type="EMBL" id="JACHJO010000012">
    <property type="protein sequence ID" value="MBB6121879.1"/>
    <property type="molecule type" value="Genomic_DNA"/>
</dbReference>
<dbReference type="AlphaFoldDB" id="A0A841ISL6"/>
<protein>
    <recommendedName>
        <fullName evidence="3">ABM domain-containing protein</fullName>
    </recommendedName>
</protein>
<reference evidence="1 2" key="1">
    <citation type="submission" date="2020-08" db="EMBL/GenBank/DDBJ databases">
        <title>Genomic Encyclopedia of Type Strains, Phase III (KMG-III): the genomes of soil and plant-associated and newly described type strains.</title>
        <authorList>
            <person name="Whitman W."/>
        </authorList>
    </citation>
    <scope>NUCLEOTIDE SEQUENCE [LARGE SCALE GENOMIC DNA]</scope>
    <source>
        <strain evidence="1 2">CECT 8712</strain>
    </source>
</reference>
<comment type="caution">
    <text evidence="1">The sequence shown here is derived from an EMBL/GenBank/DDBJ whole genome shotgun (WGS) entry which is preliminary data.</text>
</comment>
<dbReference type="Proteomes" id="UP000536604">
    <property type="component" value="Unassembled WGS sequence"/>
</dbReference>
<keyword evidence="2" id="KW-1185">Reference proteome</keyword>
<evidence type="ECO:0000313" key="1">
    <source>
        <dbReference type="EMBL" id="MBB6121879.1"/>
    </source>
</evidence>
<dbReference type="InterPro" id="IPR011008">
    <property type="entry name" value="Dimeric_a/b-barrel"/>
</dbReference>
<dbReference type="SUPFAM" id="SSF54909">
    <property type="entry name" value="Dimeric alpha+beta barrel"/>
    <property type="match status" value="1"/>
</dbReference>
<name>A0A841ISL6_9ACTN</name>
<proteinExistence type="predicted"/>
<dbReference type="RefSeq" id="WP_184293323.1">
    <property type="nucleotide sequence ID" value="NZ_JACHJO010000012.1"/>
</dbReference>
<sequence>MILELVTFRLMDDVSEKRFSAAVRSVDEFLAEQAGFLARQVMTAEDGGRMDLVWWKDLESAQEAARAIREEPRAEPFLACLDPGSIHVSHSELAHSVPRELPW</sequence>